<keyword evidence="7" id="KW-0081">Bacteriolytic enzyme</keyword>
<protein>
    <recommendedName>
        <fullName evidence="4">lysozyme</fullName>
        <ecNumber evidence="4">3.2.1.17</ecNumber>
    </recommendedName>
</protein>
<dbReference type="InterPro" id="IPR002053">
    <property type="entry name" value="Glyco_hydro_25"/>
</dbReference>
<comment type="catalytic activity">
    <reaction evidence="1">
        <text>Hydrolysis of (1-&gt;4)-beta-linkages between N-acetylmuramic acid and N-acetyl-D-glucosamine residues in a peptidoglycan and between N-acetyl-D-glucosamine residues in chitodextrins.</text>
        <dbReference type="EC" id="3.2.1.17"/>
    </reaction>
</comment>
<evidence type="ECO:0000256" key="3">
    <source>
        <dbReference type="ARBA" id="ARBA00010646"/>
    </source>
</evidence>
<dbReference type="SUPFAM" id="SSF51445">
    <property type="entry name" value="(Trans)glycosidases"/>
    <property type="match status" value="1"/>
</dbReference>
<dbReference type="EC" id="3.2.1.17" evidence="4"/>
<keyword evidence="10" id="KW-0326">Glycosidase</keyword>
<dbReference type="OrthoDB" id="287365at2"/>
<comment type="similarity">
    <text evidence="3">Belongs to the glycosyl hydrolase 25 family.</text>
</comment>
<comment type="subcellular location">
    <subcellularLocation>
        <location evidence="2">Secreted</location>
    </subcellularLocation>
</comment>
<dbReference type="PROSITE" id="PS51904">
    <property type="entry name" value="GLYCOSYL_HYDROL_F25_2"/>
    <property type="match status" value="1"/>
</dbReference>
<dbReference type="PROSITE" id="PS51318">
    <property type="entry name" value="TAT"/>
    <property type="match status" value="1"/>
</dbReference>
<accession>A0A4R4TBB2</accession>
<dbReference type="FunFam" id="3.20.20.80:FF:000060">
    <property type="entry name" value="Lysozyme M1"/>
    <property type="match status" value="1"/>
</dbReference>
<dbReference type="SMART" id="SM00641">
    <property type="entry name" value="Glyco_25"/>
    <property type="match status" value="1"/>
</dbReference>
<feature type="chain" id="PRO_5020883107" description="lysozyme" evidence="12">
    <location>
        <begin position="39"/>
        <end position="304"/>
    </location>
</feature>
<dbReference type="Pfam" id="PF01183">
    <property type="entry name" value="Glyco_hydro_25"/>
    <property type="match status" value="1"/>
</dbReference>
<evidence type="ECO:0000313" key="13">
    <source>
        <dbReference type="EMBL" id="TDC72442.1"/>
    </source>
</evidence>
<evidence type="ECO:0000256" key="11">
    <source>
        <dbReference type="ARBA" id="ARBA00055588"/>
    </source>
</evidence>
<dbReference type="GO" id="GO:0016052">
    <property type="term" value="P:carbohydrate catabolic process"/>
    <property type="evidence" value="ECO:0007669"/>
    <property type="project" value="TreeGrafter"/>
</dbReference>
<dbReference type="InterPro" id="IPR017853">
    <property type="entry name" value="GH"/>
</dbReference>
<evidence type="ECO:0000256" key="5">
    <source>
        <dbReference type="ARBA" id="ARBA00022525"/>
    </source>
</evidence>
<evidence type="ECO:0000256" key="10">
    <source>
        <dbReference type="ARBA" id="ARBA00023295"/>
    </source>
</evidence>
<dbReference type="GO" id="GO:0005576">
    <property type="term" value="C:extracellular region"/>
    <property type="evidence" value="ECO:0007669"/>
    <property type="project" value="UniProtKB-SubCell"/>
</dbReference>
<evidence type="ECO:0000256" key="2">
    <source>
        <dbReference type="ARBA" id="ARBA00004613"/>
    </source>
</evidence>
<dbReference type="PANTHER" id="PTHR34135:SF2">
    <property type="entry name" value="LYSOZYME"/>
    <property type="match status" value="1"/>
</dbReference>
<gene>
    <name evidence="13" type="ORF">E1283_21715</name>
</gene>
<keyword evidence="9" id="KW-1015">Disulfide bond</keyword>
<evidence type="ECO:0000256" key="1">
    <source>
        <dbReference type="ARBA" id="ARBA00000632"/>
    </source>
</evidence>
<organism evidence="13 14">
    <name type="scientific">Streptomyces hainanensis</name>
    <dbReference type="NCBI Taxonomy" id="402648"/>
    <lineage>
        <taxon>Bacteria</taxon>
        <taxon>Bacillati</taxon>
        <taxon>Actinomycetota</taxon>
        <taxon>Actinomycetes</taxon>
        <taxon>Kitasatosporales</taxon>
        <taxon>Streptomycetaceae</taxon>
        <taxon>Streptomyces</taxon>
    </lineage>
</organism>
<keyword evidence="5" id="KW-0964">Secreted</keyword>
<keyword evidence="14" id="KW-1185">Reference proteome</keyword>
<dbReference type="AlphaFoldDB" id="A0A4R4TBB2"/>
<evidence type="ECO:0000256" key="9">
    <source>
        <dbReference type="ARBA" id="ARBA00023157"/>
    </source>
</evidence>
<dbReference type="EMBL" id="SMKI01000246">
    <property type="protein sequence ID" value="TDC72442.1"/>
    <property type="molecule type" value="Genomic_DNA"/>
</dbReference>
<evidence type="ECO:0000313" key="14">
    <source>
        <dbReference type="Proteomes" id="UP000295345"/>
    </source>
</evidence>
<dbReference type="PANTHER" id="PTHR34135">
    <property type="entry name" value="LYSOZYME"/>
    <property type="match status" value="1"/>
</dbReference>
<sequence>MTSRRSRSRRPRLGRLTLGGVLAATLALLIAPMGTAAAADTVPPAGEPTELSVGELRRGQAFMGAGELAHEGGALAEDTDTIVPLAPTDGVQGIDVSRWQGSINWTSVRGAGIQFAWMKATEGTTYRDPNFNANYPAAHGAGVIRGAYHFALPNASNGATQANFFASNGGAWSRDNLTLPGVLDIESNPYGAQCYGLSTSQMRTWIQDFYNTYKSRTSRDVVIYTSPSWWNTCTGSWSGMASQSPLWVAHWTTANSPTLPGGFGVQTVWQYTSTGSVSGISGNVDRDQFNGSRDRLLALANNTA</sequence>
<dbReference type="GO" id="GO:0031640">
    <property type="term" value="P:killing of cells of another organism"/>
    <property type="evidence" value="ECO:0007669"/>
    <property type="project" value="UniProtKB-KW"/>
</dbReference>
<comment type="function">
    <text evidence="11">This enzyme has both lysozyme (acetylmuramidase) and diacetylmuramidase activities.</text>
</comment>
<proteinExistence type="inferred from homology"/>
<feature type="signal peptide" evidence="12">
    <location>
        <begin position="1"/>
        <end position="38"/>
    </location>
</feature>
<evidence type="ECO:0000256" key="7">
    <source>
        <dbReference type="ARBA" id="ARBA00022638"/>
    </source>
</evidence>
<dbReference type="InterPro" id="IPR018077">
    <property type="entry name" value="Glyco_hydro_fam25_subgr"/>
</dbReference>
<comment type="caution">
    <text evidence="13">The sequence shown here is derived from an EMBL/GenBank/DDBJ whole genome shotgun (WGS) entry which is preliminary data.</text>
</comment>
<name>A0A4R4TBB2_9ACTN</name>
<dbReference type="GO" id="GO:0042742">
    <property type="term" value="P:defense response to bacterium"/>
    <property type="evidence" value="ECO:0007669"/>
    <property type="project" value="UniProtKB-KW"/>
</dbReference>
<reference evidence="13 14" key="1">
    <citation type="submission" date="2019-03" db="EMBL/GenBank/DDBJ databases">
        <title>Draft genome sequences of novel Actinobacteria.</title>
        <authorList>
            <person name="Sahin N."/>
            <person name="Ay H."/>
            <person name="Saygin H."/>
        </authorList>
    </citation>
    <scope>NUCLEOTIDE SEQUENCE [LARGE SCALE GENOMIC DNA]</scope>
    <source>
        <strain evidence="13 14">DSM 41900</strain>
    </source>
</reference>
<dbReference type="InterPro" id="IPR006311">
    <property type="entry name" value="TAT_signal"/>
</dbReference>
<evidence type="ECO:0000256" key="6">
    <source>
        <dbReference type="ARBA" id="ARBA00022529"/>
    </source>
</evidence>
<keyword evidence="8" id="KW-0378">Hydrolase</keyword>
<dbReference type="GO" id="GO:0016998">
    <property type="term" value="P:cell wall macromolecule catabolic process"/>
    <property type="evidence" value="ECO:0007669"/>
    <property type="project" value="InterPro"/>
</dbReference>
<evidence type="ECO:0000256" key="4">
    <source>
        <dbReference type="ARBA" id="ARBA00012732"/>
    </source>
</evidence>
<dbReference type="GO" id="GO:0003796">
    <property type="term" value="F:lysozyme activity"/>
    <property type="evidence" value="ECO:0007669"/>
    <property type="project" value="UniProtKB-EC"/>
</dbReference>
<keyword evidence="12" id="KW-0732">Signal</keyword>
<evidence type="ECO:0000256" key="12">
    <source>
        <dbReference type="SAM" id="SignalP"/>
    </source>
</evidence>
<keyword evidence="6" id="KW-0929">Antimicrobial</keyword>
<dbReference type="Gene3D" id="3.20.20.80">
    <property type="entry name" value="Glycosidases"/>
    <property type="match status" value="1"/>
</dbReference>
<dbReference type="RefSeq" id="WP_132819793.1">
    <property type="nucleotide sequence ID" value="NZ_SMKI01000246.1"/>
</dbReference>
<dbReference type="Proteomes" id="UP000295345">
    <property type="component" value="Unassembled WGS sequence"/>
</dbReference>
<dbReference type="GO" id="GO:0009253">
    <property type="term" value="P:peptidoglycan catabolic process"/>
    <property type="evidence" value="ECO:0007669"/>
    <property type="project" value="InterPro"/>
</dbReference>
<evidence type="ECO:0000256" key="8">
    <source>
        <dbReference type="ARBA" id="ARBA00022801"/>
    </source>
</evidence>